<proteinExistence type="predicted"/>
<feature type="non-terminal residue" evidence="1">
    <location>
        <position position="1"/>
    </location>
</feature>
<organism evidence="1">
    <name type="scientific">Arion vulgaris</name>
    <dbReference type="NCBI Taxonomy" id="1028688"/>
    <lineage>
        <taxon>Eukaryota</taxon>
        <taxon>Metazoa</taxon>
        <taxon>Spiralia</taxon>
        <taxon>Lophotrochozoa</taxon>
        <taxon>Mollusca</taxon>
        <taxon>Gastropoda</taxon>
        <taxon>Heterobranchia</taxon>
        <taxon>Euthyneura</taxon>
        <taxon>Panpulmonata</taxon>
        <taxon>Eupulmonata</taxon>
        <taxon>Stylommatophora</taxon>
        <taxon>Helicina</taxon>
        <taxon>Arionoidea</taxon>
        <taxon>Arionidae</taxon>
        <taxon>Arion</taxon>
    </lineage>
</organism>
<dbReference type="EMBL" id="HACG01040554">
    <property type="protein sequence ID" value="CEK87419.1"/>
    <property type="molecule type" value="Transcribed_RNA"/>
</dbReference>
<dbReference type="AlphaFoldDB" id="A0A0B7B265"/>
<protein>
    <submittedName>
        <fullName evidence="1">Uncharacterized protein</fullName>
    </submittedName>
</protein>
<accession>A0A0B7B265</accession>
<reference evidence="1" key="1">
    <citation type="submission" date="2014-12" db="EMBL/GenBank/DDBJ databases">
        <title>Insight into the proteome of Arion vulgaris.</title>
        <authorList>
            <person name="Aradska J."/>
            <person name="Bulat T."/>
            <person name="Smidak R."/>
            <person name="Sarate P."/>
            <person name="Gangsoo J."/>
            <person name="Sialana F."/>
            <person name="Bilban M."/>
            <person name="Lubec G."/>
        </authorList>
    </citation>
    <scope>NUCLEOTIDE SEQUENCE</scope>
    <source>
        <tissue evidence="1">Skin</tissue>
    </source>
</reference>
<gene>
    <name evidence="1" type="primary">ORF159111</name>
</gene>
<evidence type="ECO:0000313" key="1">
    <source>
        <dbReference type="EMBL" id="CEK87419.1"/>
    </source>
</evidence>
<sequence length="57" mass="6544">EPARETEKALPKQSWTPSLLDKMKDAELWKSIKNTARGKEKGRTTVEILCLTRSDKE</sequence>
<name>A0A0B7B265_9EUPU</name>